<feature type="compositionally biased region" description="Low complexity" evidence="1">
    <location>
        <begin position="212"/>
        <end position="229"/>
    </location>
</feature>
<feature type="non-terminal residue" evidence="2">
    <location>
        <position position="1"/>
    </location>
</feature>
<evidence type="ECO:0000313" key="3">
    <source>
        <dbReference type="Proteomes" id="UP000258309"/>
    </source>
</evidence>
<dbReference type="AlphaFoldDB" id="A0A3E2HJN8"/>
<feature type="non-terminal residue" evidence="2">
    <location>
        <position position="262"/>
    </location>
</feature>
<dbReference type="Proteomes" id="UP000258309">
    <property type="component" value="Unassembled WGS sequence"/>
</dbReference>
<comment type="caution">
    <text evidence="2">The sequence shown here is derived from an EMBL/GenBank/DDBJ whole genome shotgun (WGS) entry which is preliminary data.</text>
</comment>
<proteinExistence type="predicted"/>
<protein>
    <submittedName>
        <fullName evidence="2">Uncharacterized protein</fullName>
    </submittedName>
</protein>
<sequence length="262" mass="28975">MSTENPVKSVKEARAELDVISNRIAVALAKREGVLKSFSSSRSLPRKTDQEQEAEEIALFRPEPSNLGLGAQIPSQFLVSEAERNNKTLRERILKESVEKSSDEEEGRSGVGRAKKQKTTVASVTAEPKPEPEPKTSDVLSVHNKRSESLELTQNKIKEQHKDRKPFSKVTSSENQPNSLSRVNQASPESASSMTLSNGSMDGPLLQAAQQNTTSTSSKLSGLSSSGNKSPEEIRRQKQLKKQRKRERERLKQKQQKAAISS</sequence>
<evidence type="ECO:0000313" key="2">
    <source>
        <dbReference type="EMBL" id="RFU33610.1"/>
    </source>
</evidence>
<feature type="compositionally biased region" description="Basic and acidic residues" evidence="1">
    <location>
        <begin position="92"/>
        <end position="101"/>
    </location>
</feature>
<dbReference type="OrthoDB" id="3438340at2759"/>
<keyword evidence="3" id="KW-1185">Reference proteome</keyword>
<name>A0A3E2HJN8_SCYLI</name>
<reference evidence="2 3" key="1">
    <citation type="submission" date="2018-05" db="EMBL/GenBank/DDBJ databases">
        <title>Draft genome sequence of Scytalidium lignicola DSM 105466, a ubiquitous saprotrophic fungus.</title>
        <authorList>
            <person name="Buettner E."/>
            <person name="Gebauer A.M."/>
            <person name="Hofrichter M."/>
            <person name="Liers C."/>
            <person name="Kellner H."/>
        </authorList>
    </citation>
    <scope>NUCLEOTIDE SEQUENCE [LARGE SCALE GENOMIC DNA]</scope>
    <source>
        <strain evidence="2 3">DSM 105466</strain>
    </source>
</reference>
<feature type="compositionally biased region" description="Polar residues" evidence="1">
    <location>
        <begin position="169"/>
        <end position="200"/>
    </location>
</feature>
<gene>
    <name evidence="2" type="ORF">B7463_g2757</name>
</gene>
<feature type="region of interest" description="Disordered" evidence="1">
    <location>
        <begin position="92"/>
        <end position="262"/>
    </location>
</feature>
<organism evidence="2 3">
    <name type="scientific">Scytalidium lignicola</name>
    <name type="common">Hyphomycete</name>
    <dbReference type="NCBI Taxonomy" id="5539"/>
    <lineage>
        <taxon>Eukaryota</taxon>
        <taxon>Fungi</taxon>
        <taxon>Dikarya</taxon>
        <taxon>Ascomycota</taxon>
        <taxon>Pezizomycotina</taxon>
        <taxon>Leotiomycetes</taxon>
        <taxon>Leotiomycetes incertae sedis</taxon>
        <taxon>Scytalidium</taxon>
    </lineage>
</organism>
<feature type="compositionally biased region" description="Basic and acidic residues" evidence="1">
    <location>
        <begin position="156"/>
        <end position="166"/>
    </location>
</feature>
<evidence type="ECO:0000256" key="1">
    <source>
        <dbReference type="SAM" id="MobiDB-lite"/>
    </source>
</evidence>
<dbReference type="EMBL" id="NCSJ02000033">
    <property type="protein sequence ID" value="RFU33610.1"/>
    <property type="molecule type" value="Genomic_DNA"/>
</dbReference>
<accession>A0A3E2HJN8</accession>